<gene>
    <name evidence="2" type="ORF">M23134_05956</name>
</gene>
<dbReference type="GO" id="GO:0003677">
    <property type="term" value="F:DNA binding"/>
    <property type="evidence" value="ECO:0007669"/>
    <property type="project" value="InterPro"/>
</dbReference>
<dbReference type="Pfam" id="PF01797">
    <property type="entry name" value="Y1_Tnp"/>
    <property type="match status" value="1"/>
</dbReference>
<dbReference type="eggNOG" id="COG1943">
    <property type="taxonomic scope" value="Bacteria"/>
</dbReference>
<dbReference type="InterPro" id="IPR002686">
    <property type="entry name" value="Transposase_17"/>
</dbReference>
<dbReference type="PANTHER" id="PTHR33360:SF2">
    <property type="entry name" value="TRANSPOSASE FOR INSERTION SEQUENCE ELEMENT IS200"/>
    <property type="match status" value="1"/>
</dbReference>
<evidence type="ECO:0000259" key="1">
    <source>
        <dbReference type="SMART" id="SM01321"/>
    </source>
</evidence>
<organism evidence="2 3">
    <name type="scientific">Microscilla marina ATCC 23134</name>
    <dbReference type="NCBI Taxonomy" id="313606"/>
    <lineage>
        <taxon>Bacteria</taxon>
        <taxon>Pseudomonadati</taxon>
        <taxon>Bacteroidota</taxon>
        <taxon>Cytophagia</taxon>
        <taxon>Cytophagales</taxon>
        <taxon>Microscillaceae</taxon>
        <taxon>Microscilla</taxon>
    </lineage>
</organism>
<dbReference type="GO" id="GO:0004803">
    <property type="term" value="F:transposase activity"/>
    <property type="evidence" value="ECO:0007669"/>
    <property type="project" value="InterPro"/>
</dbReference>
<dbReference type="AlphaFoldDB" id="A1ZZ71"/>
<proteinExistence type="predicted"/>
<protein>
    <submittedName>
        <fullName evidence="2">Transposase</fullName>
    </submittedName>
</protein>
<comment type="caution">
    <text evidence="2">The sequence shown here is derived from an EMBL/GenBank/DDBJ whole genome shotgun (WGS) entry which is preliminary data.</text>
</comment>
<feature type="domain" description="Transposase IS200-like" evidence="1">
    <location>
        <begin position="2"/>
        <end position="88"/>
    </location>
</feature>
<sequence length="91" mass="10631">MLSKAKDLGIEIQTMEIITDQVNLFIKAKPVDAPHFIIGQLKGYTSRHLRQEFPQLKSRLPTLWTRSYYVESVGHISEKTIKKYIENQKKD</sequence>
<dbReference type="EMBL" id="AAWS01000073">
    <property type="protein sequence ID" value="EAY24330.1"/>
    <property type="molecule type" value="Genomic_DNA"/>
</dbReference>
<accession>A1ZZ71</accession>
<dbReference type="PANTHER" id="PTHR33360">
    <property type="entry name" value="TRANSPOSASE FOR INSERTION SEQUENCE ELEMENT IS200"/>
    <property type="match status" value="1"/>
</dbReference>
<dbReference type="SUPFAM" id="SSF143422">
    <property type="entry name" value="Transposase IS200-like"/>
    <property type="match status" value="1"/>
</dbReference>
<dbReference type="SMART" id="SM01321">
    <property type="entry name" value="Y1_Tnp"/>
    <property type="match status" value="1"/>
</dbReference>
<dbReference type="Gene3D" id="3.30.70.1290">
    <property type="entry name" value="Transposase IS200-like"/>
    <property type="match status" value="1"/>
</dbReference>
<keyword evidence="3" id="KW-1185">Reference proteome</keyword>
<dbReference type="NCBIfam" id="NF033573">
    <property type="entry name" value="transpos_IS200"/>
    <property type="match status" value="1"/>
</dbReference>
<name>A1ZZ71_MICM2</name>
<dbReference type="Proteomes" id="UP000004095">
    <property type="component" value="Unassembled WGS sequence"/>
</dbReference>
<reference evidence="2 3" key="1">
    <citation type="submission" date="2007-01" db="EMBL/GenBank/DDBJ databases">
        <authorList>
            <person name="Haygood M."/>
            <person name="Podell S."/>
            <person name="Anderson C."/>
            <person name="Hopkinson B."/>
            <person name="Roe K."/>
            <person name="Barbeau K."/>
            <person name="Gaasterland T."/>
            <person name="Ferriera S."/>
            <person name="Johnson J."/>
            <person name="Kravitz S."/>
            <person name="Beeson K."/>
            <person name="Sutton G."/>
            <person name="Rogers Y.-H."/>
            <person name="Friedman R."/>
            <person name="Frazier M."/>
            <person name="Venter J.C."/>
        </authorList>
    </citation>
    <scope>NUCLEOTIDE SEQUENCE [LARGE SCALE GENOMIC DNA]</scope>
    <source>
        <strain evidence="2 3">ATCC 23134</strain>
    </source>
</reference>
<evidence type="ECO:0000313" key="3">
    <source>
        <dbReference type="Proteomes" id="UP000004095"/>
    </source>
</evidence>
<dbReference type="GO" id="GO:0006313">
    <property type="term" value="P:DNA transposition"/>
    <property type="evidence" value="ECO:0007669"/>
    <property type="project" value="InterPro"/>
</dbReference>
<dbReference type="InterPro" id="IPR036515">
    <property type="entry name" value="Transposase_17_sf"/>
</dbReference>
<evidence type="ECO:0000313" key="2">
    <source>
        <dbReference type="EMBL" id="EAY24330.1"/>
    </source>
</evidence>